<dbReference type="Proteomes" id="UP000727407">
    <property type="component" value="Unassembled WGS sequence"/>
</dbReference>
<sequence>MKGIEDEENYYADFVKQQVVKMLPQFAGSFGPAEAEYQFALGQQDVCKRNLGALKTVYKDEEQPK</sequence>
<keyword evidence="2" id="KW-0325">Glycoprotein</keyword>
<accession>A0A8J4TCJ4</accession>
<dbReference type="InterPro" id="IPR011162">
    <property type="entry name" value="MHC_I/II-like_Ag-recog"/>
</dbReference>
<evidence type="ECO:0000256" key="1">
    <source>
        <dbReference type="ARBA" id="ARBA00023157"/>
    </source>
</evidence>
<reference evidence="4" key="1">
    <citation type="submission" date="2020-07" db="EMBL/GenBank/DDBJ databases">
        <title>Clarias magur genome sequencing, assembly and annotation.</title>
        <authorList>
            <person name="Kushwaha B."/>
            <person name="Kumar R."/>
            <person name="Das P."/>
            <person name="Joshi C.G."/>
            <person name="Kumar D."/>
            <person name="Nagpure N.S."/>
            <person name="Pandey M."/>
            <person name="Agarwal S."/>
            <person name="Srivastava S."/>
            <person name="Singh M."/>
            <person name="Sahoo L."/>
            <person name="Jayasankar P."/>
            <person name="Meher P.K."/>
            <person name="Koringa P.G."/>
            <person name="Iquebal M.A."/>
            <person name="Das S.P."/>
            <person name="Bit A."/>
            <person name="Patnaik S."/>
            <person name="Patel N."/>
            <person name="Shah T.M."/>
            <person name="Hinsu A."/>
            <person name="Jena J.K."/>
        </authorList>
    </citation>
    <scope>NUCLEOTIDE SEQUENCE</scope>
    <source>
        <strain evidence="4">CIFAMagur01</strain>
        <tissue evidence="4">Testis</tissue>
    </source>
</reference>
<organism evidence="4 5">
    <name type="scientific">Clarias magur</name>
    <name type="common">Asian catfish</name>
    <name type="synonym">Macropteronotus magur</name>
    <dbReference type="NCBI Taxonomy" id="1594786"/>
    <lineage>
        <taxon>Eukaryota</taxon>
        <taxon>Metazoa</taxon>
        <taxon>Chordata</taxon>
        <taxon>Craniata</taxon>
        <taxon>Vertebrata</taxon>
        <taxon>Euteleostomi</taxon>
        <taxon>Actinopterygii</taxon>
        <taxon>Neopterygii</taxon>
        <taxon>Teleostei</taxon>
        <taxon>Ostariophysi</taxon>
        <taxon>Siluriformes</taxon>
        <taxon>Clariidae</taxon>
        <taxon>Clarias</taxon>
    </lineage>
</organism>
<comment type="caution">
    <text evidence="4">The sequence shown here is derived from an EMBL/GenBank/DDBJ whole genome shotgun (WGS) entry which is preliminary data.</text>
</comment>
<keyword evidence="5" id="KW-1185">Reference proteome</keyword>
<dbReference type="AlphaFoldDB" id="A0A8J4TCJ4"/>
<dbReference type="InterPro" id="IPR014745">
    <property type="entry name" value="MHC_II_a/b_N"/>
</dbReference>
<dbReference type="Gene3D" id="3.10.320.10">
    <property type="entry name" value="Class II Histocompatibility Antigen, M Beta Chain, Chain B, domain 1"/>
    <property type="match status" value="1"/>
</dbReference>
<evidence type="ECO:0000313" key="4">
    <source>
        <dbReference type="EMBL" id="KAF5881396.1"/>
    </source>
</evidence>
<dbReference type="InterPro" id="IPR001003">
    <property type="entry name" value="MHC_II_a_N"/>
</dbReference>
<proteinExistence type="predicted"/>
<dbReference type="Pfam" id="PF00993">
    <property type="entry name" value="MHC_II_alpha"/>
    <property type="match status" value="1"/>
</dbReference>
<keyword evidence="1" id="KW-1015">Disulfide bond</keyword>
<feature type="non-terminal residue" evidence="4">
    <location>
        <position position="65"/>
    </location>
</feature>
<feature type="domain" description="MHC class II alpha chain N-terminal" evidence="3">
    <location>
        <begin position="3"/>
        <end position="62"/>
    </location>
</feature>
<evidence type="ECO:0000313" key="5">
    <source>
        <dbReference type="Proteomes" id="UP000727407"/>
    </source>
</evidence>
<name>A0A8J4TCJ4_CLAMG</name>
<dbReference type="GO" id="GO:0019882">
    <property type="term" value="P:antigen processing and presentation"/>
    <property type="evidence" value="ECO:0007669"/>
    <property type="project" value="InterPro"/>
</dbReference>
<gene>
    <name evidence="4" type="primary">hla-dqa2</name>
    <name evidence="4" type="ORF">DAT39_023143</name>
</gene>
<dbReference type="EMBL" id="QNUK01001454">
    <property type="protein sequence ID" value="KAF5881396.1"/>
    <property type="molecule type" value="Genomic_DNA"/>
</dbReference>
<dbReference type="SUPFAM" id="SSF54452">
    <property type="entry name" value="MHC antigen-recognition domain"/>
    <property type="match status" value="1"/>
</dbReference>
<dbReference type="GO" id="GO:0006955">
    <property type="term" value="P:immune response"/>
    <property type="evidence" value="ECO:0007669"/>
    <property type="project" value="InterPro"/>
</dbReference>
<evidence type="ECO:0000259" key="3">
    <source>
        <dbReference type="Pfam" id="PF00993"/>
    </source>
</evidence>
<protein>
    <submittedName>
        <fullName evidence="4">MHC class II antigen alpha chain</fullName>
    </submittedName>
</protein>
<dbReference type="GO" id="GO:0042613">
    <property type="term" value="C:MHC class II protein complex"/>
    <property type="evidence" value="ECO:0007669"/>
    <property type="project" value="InterPro"/>
</dbReference>
<evidence type="ECO:0000256" key="2">
    <source>
        <dbReference type="ARBA" id="ARBA00023180"/>
    </source>
</evidence>